<dbReference type="GO" id="GO:0003677">
    <property type="term" value="F:DNA binding"/>
    <property type="evidence" value="ECO:0007669"/>
    <property type="project" value="UniProtKB-UniRule"/>
</dbReference>
<reference evidence="4 5" key="2">
    <citation type="submission" date="2020-02" db="EMBL/GenBank/DDBJ databases">
        <title>Candidatus Galacturonibacter soehngenii shows hetero-acetogenic catabolism of galacturonic acid but lacks a canonical carbon monoxide dehydrogenase/acetyl-CoA synthase complex.</title>
        <authorList>
            <person name="Diender M."/>
            <person name="Stouten G.R."/>
            <person name="Petersen J.F."/>
            <person name="Nielsen P.H."/>
            <person name="Dueholm M.S."/>
            <person name="Pronk J.T."/>
            <person name="Van Loosdrecht M.C.M."/>
        </authorList>
    </citation>
    <scope>NUCLEOTIDE SEQUENCE [LARGE SCALE GENOMIC DNA]</scope>
    <source>
        <strain evidence="4">GalUA</strain>
    </source>
</reference>
<protein>
    <submittedName>
        <fullName evidence="4">TetR/AcrR family transcriptional regulator</fullName>
    </submittedName>
</protein>
<evidence type="ECO:0000313" key="4">
    <source>
        <dbReference type="EMBL" id="KAB1438333.1"/>
    </source>
</evidence>
<proteinExistence type="predicted"/>
<keyword evidence="5" id="KW-1185">Reference proteome</keyword>
<dbReference type="InterPro" id="IPR036271">
    <property type="entry name" value="Tet_transcr_reg_TetR-rel_C_sf"/>
</dbReference>
<sequence length="193" mass="21873">MPPKIKISEEEILEEAILLIREKGYTNLNARDLAKRLGCSVHPIFRAFLSMDGLKEAVYQKVEQIYNNKMIEAGKQEGGFLQMGLAYIDFAKRERNLFQLLFMSEAFQKKSIMDIVGSTQGDDEVIAMICQMSGLSKKGAKELYAGIWLTTHGIAAMFATNGCQYNDNEIKRLLDNSFMGLAMKLKKEEEKLK</sequence>
<dbReference type="EMBL" id="WAGX01000005">
    <property type="protein sequence ID" value="KAB1438333.1"/>
    <property type="molecule type" value="Genomic_DNA"/>
</dbReference>
<comment type="caution">
    <text evidence="4">The sequence shown here is derived from an EMBL/GenBank/DDBJ whole genome shotgun (WGS) entry which is preliminary data.</text>
</comment>
<reference evidence="4 5" key="1">
    <citation type="submission" date="2019-09" db="EMBL/GenBank/DDBJ databases">
        <authorList>
            <person name="Valk L.C."/>
        </authorList>
    </citation>
    <scope>NUCLEOTIDE SEQUENCE [LARGE SCALE GENOMIC DNA]</scope>
    <source>
        <strain evidence="4">GalUA</strain>
    </source>
</reference>
<dbReference type="InterPro" id="IPR009057">
    <property type="entry name" value="Homeodomain-like_sf"/>
</dbReference>
<keyword evidence="1 2" id="KW-0238">DNA-binding</keyword>
<organism evidence="4 5">
    <name type="scientific">Candidatus Galacturonatibacter soehngenii</name>
    <dbReference type="NCBI Taxonomy" id="2307010"/>
    <lineage>
        <taxon>Bacteria</taxon>
        <taxon>Bacillati</taxon>
        <taxon>Bacillota</taxon>
        <taxon>Clostridia</taxon>
        <taxon>Lachnospirales</taxon>
        <taxon>Lachnospiraceae</taxon>
        <taxon>Candidatus Galacturonatibacter</taxon>
    </lineage>
</organism>
<feature type="DNA-binding region" description="H-T-H motif" evidence="2">
    <location>
        <begin position="29"/>
        <end position="48"/>
    </location>
</feature>
<dbReference type="AlphaFoldDB" id="A0A7V7UBR2"/>
<dbReference type="Pfam" id="PF00440">
    <property type="entry name" value="TetR_N"/>
    <property type="match status" value="1"/>
</dbReference>
<dbReference type="SUPFAM" id="SSF46689">
    <property type="entry name" value="Homeodomain-like"/>
    <property type="match status" value="1"/>
</dbReference>
<evidence type="ECO:0000259" key="3">
    <source>
        <dbReference type="PROSITE" id="PS50977"/>
    </source>
</evidence>
<feature type="domain" description="HTH tetR-type" evidence="3">
    <location>
        <begin position="6"/>
        <end position="66"/>
    </location>
</feature>
<evidence type="ECO:0000256" key="1">
    <source>
        <dbReference type="ARBA" id="ARBA00023125"/>
    </source>
</evidence>
<accession>A0A7V7UBR2</accession>
<dbReference type="OrthoDB" id="66596at2"/>
<dbReference type="PROSITE" id="PS50977">
    <property type="entry name" value="HTH_TETR_2"/>
    <property type="match status" value="1"/>
</dbReference>
<dbReference type="Gene3D" id="1.10.357.10">
    <property type="entry name" value="Tetracycline Repressor, domain 2"/>
    <property type="match status" value="1"/>
</dbReference>
<dbReference type="Proteomes" id="UP000461768">
    <property type="component" value="Unassembled WGS sequence"/>
</dbReference>
<evidence type="ECO:0000313" key="5">
    <source>
        <dbReference type="Proteomes" id="UP000461768"/>
    </source>
</evidence>
<dbReference type="SUPFAM" id="SSF48498">
    <property type="entry name" value="Tetracyclin repressor-like, C-terminal domain"/>
    <property type="match status" value="1"/>
</dbReference>
<name>A0A7V7UBR2_9FIRM</name>
<dbReference type="InterPro" id="IPR001647">
    <property type="entry name" value="HTH_TetR"/>
</dbReference>
<dbReference type="RefSeq" id="WP_151145601.1">
    <property type="nucleotide sequence ID" value="NZ_WAGX01000005.1"/>
</dbReference>
<gene>
    <name evidence="4" type="ORF">F7O84_12345</name>
</gene>
<evidence type="ECO:0000256" key="2">
    <source>
        <dbReference type="PROSITE-ProRule" id="PRU00335"/>
    </source>
</evidence>